<dbReference type="Proteomes" id="UP000295135">
    <property type="component" value="Unassembled WGS sequence"/>
</dbReference>
<accession>A0A4V2UQP6</accession>
<evidence type="ECO:0000313" key="2">
    <source>
        <dbReference type="Proteomes" id="UP000295135"/>
    </source>
</evidence>
<dbReference type="EMBL" id="SLZY01000008">
    <property type="protein sequence ID" value="TCS71728.1"/>
    <property type="molecule type" value="Genomic_DNA"/>
</dbReference>
<comment type="caution">
    <text evidence="1">The sequence shown here is derived from an EMBL/GenBank/DDBJ whole genome shotgun (WGS) entry which is preliminary data.</text>
</comment>
<dbReference type="RefSeq" id="WP_126460239.1">
    <property type="nucleotide sequence ID" value="NZ_AP018721.1"/>
</dbReference>
<dbReference type="AlphaFoldDB" id="A0A4V2UQP6"/>
<name>A0A4V2UQP6_9PROT</name>
<protein>
    <submittedName>
        <fullName evidence="1">Uncharacterized protein</fullName>
    </submittedName>
</protein>
<evidence type="ECO:0000313" key="1">
    <source>
        <dbReference type="EMBL" id="TCS71728.1"/>
    </source>
</evidence>
<sequence length="119" mass="13599">MEWHIQLLGRGLHVQMSQAAAAALENRATPLHVEMELYFSCLIRKRVHFDRPQRGETALIGQDLSIGFRPVMSRGGCSVADTDPEAMLVDLPTGEPQRFVPRWLRLDHRNGRWQGEFGY</sequence>
<proteinExistence type="predicted"/>
<dbReference type="OrthoDB" id="8564048at2"/>
<organism evidence="1 2">
    <name type="scientific">Sulfuritortus calidifontis</name>
    <dbReference type="NCBI Taxonomy" id="1914471"/>
    <lineage>
        <taxon>Bacteria</taxon>
        <taxon>Pseudomonadati</taxon>
        <taxon>Pseudomonadota</taxon>
        <taxon>Betaproteobacteria</taxon>
        <taxon>Nitrosomonadales</taxon>
        <taxon>Thiobacillaceae</taxon>
        <taxon>Sulfuritortus</taxon>
    </lineage>
</organism>
<reference evidence="1 2" key="1">
    <citation type="submission" date="2019-03" db="EMBL/GenBank/DDBJ databases">
        <title>Genomic Encyclopedia of Type Strains, Phase IV (KMG-IV): sequencing the most valuable type-strain genomes for metagenomic binning, comparative biology and taxonomic classification.</title>
        <authorList>
            <person name="Goeker M."/>
        </authorList>
    </citation>
    <scope>NUCLEOTIDE SEQUENCE [LARGE SCALE GENOMIC DNA]</scope>
    <source>
        <strain evidence="1 2">DSM 103923</strain>
    </source>
</reference>
<keyword evidence="2" id="KW-1185">Reference proteome</keyword>
<gene>
    <name evidence="1" type="ORF">EDC61_10871</name>
</gene>